<gene>
    <name evidence="1" type="ORF">Fadolivirus_1_1233</name>
</gene>
<evidence type="ECO:0000313" key="1">
    <source>
        <dbReference type="EMBL" id="QKF94691.1"/>
    </source>
</evidence>
<protein>
    <submittedName>
        <fullName evidence="1">Uncharacterized protein</fullName>
    </submittedName>
</protein>
<organism evidence="1 2">
    <name type="scientific">Fadolivirus FV1/VV64</name>
    <dbReference type="NCBI Taxonomy" id="3070911"/>
    <lineage>
        <taxon>Viruses</taxon>
        <taxon>Varidnaviria</taxon>
        <taxon>Bamfordvirae</taxon>
        <taxon>Nucleocytoviricota</taxon>
        <taxon>Megaviricetes</taxon>
        <taxon>Imitervirales</taxon>
        <taxon>Mimiviridae</taxon>
        <taxon>Klosneuvirinae</taxon>
        <taxon>Fadolivirus</taxon>
        <taxon>Fadolivirus algeromassiliense</taxon>
    </lineage>
</organism>
<evidence type="ECO:0000313" key="2">
    <source>
        <dbReference type="Proteomes" id="UP001162001"/>
    </source>
</evidence>
<keyword evidence="2" id="KW-1185">Reference proteome</keyword>
<dbReference type="Proteomes" id="UP001162001">
    <property type="component" value="Segment"/>
</dbReference>
<name>A0A7D3UV96_9VIRU</name>
<dbReference type="EMBL" id="MT418680">
    <property type="protein sequence ID" value="QKF94691.1"/>
    <property type="molecule type" value="Genomic_DNA"/>
</dbReference>
<reference evidence="1 2" key="1">
    <citation type="submission" date="2020-04" db="EMBL/GenBank/DDBJ databases">
        <title>Advantages and limits of metagenomic assembly and binning of a giant virus.</title>
        <authorList>
            <person name="Schulz F."/>
            <person name="Andreani J."/>
            <person name="Francis R."/>
            <person name="Boudjemaa H."/>
            <person name="Bou Khalil J.Y."/>
            <person name="Lee J."/>
            <person name="La Scola B."/>
            <person name="Woyke T."/>
        </authorList>
    </citation>
    <scope>NUCLEOTIDE SEQUENCE [LARGE SCALE GENOMIC DNA]</scope>
    <source>
        <strain evidence="1 2">FV1/VV64</strain>
    </source>
</reference>
<accession>A0A7D3UV96</accession>
<proteinExistence type="predicted"/>
<sequence length="83" mass="10181">MSLLVISLFTFTLVCIFLMLTVSQDNKQSENFVTYSTIPSNCVEDIYGNIKCYPAYYYSPLYTRWPRYRRYPYRHARGWRRRW</sequence>